<keyword evidence="2" id="KW-1185">Reference proteome</keyword>
<proteinExistence type="predicted"/>
<sequence length="75" mass="8554">MPFIELTGQTLLDVINDGEINPEELRRAGVTSTSVLRVNEHGELEIRKRNGWELIGGLLGNYEDRLRKVTGYDWV</sequence>
<dbReference type="EMBL" id="CP036261">
    <property type="protein sequence ID" value="QDS89273.1"/>
    <property type="molecule type" value="Genomic_DNA"/>
</dbReference>
<accession>A0A517M322</accession>
<dbReference type="KEGG" id="ruv:EC9_34700"/>
<gene>
    <name evidence="1" type="ORF">EC9_34700</name>
</gene>
<evidence type="ECO:0000313" key="1">
    <source>
        <dbReference type="EMBL" id="QDS89273.1"/>
    </source>
</evidence>
<dbReference type="Proteomes" id="UP000319557">
    <property type="component" value="Chromosome"/>
</dbReference>
<dbReference type="AlphaFoldDB" id="A0A517M322"/>
<protein>
    <submittedName>
        <fullName evidence="1">Uncharacterized protein</fullName>
    </submittedName>
</protein>
<organism evidence="1 2">
    <name type="scientific">Rosistilla ulvae</name>
    <dbReference type="NCBI Taxonomy" id="1930277"/>
    <lineage>
        <taxon>Bacteria</taxon>
        <taxon>Pseudomonadati</taxon>
        <taxon>Planctomycetota</taxon>
        <taxon>Planctomycetia</taxon>
        <taxon>Pirellulales</taxon>
        <taxon>Pirellulaceae</taxon>
        <taxon>Rosistilla</taxon>
    </lineage>
</organism>
<reference evidence="1 2" key="1">
    <citation type="submission" date="2019-02" db="EMBL/GenBank/DDBJ databases">
        <title>Deep-cultivation of Planctomycetes and their phenomic and genomic characterization uncovers novel biology.</title>
        <authorList>
            <person name="Wiegand S."/>
            <person name="Jogler M."/>
            <person name="Boedeker C."/>
            <person name="Pinto D."/>
            <person name="Vollmers J."/>
            <person name="Rivas-Marin E."/>
            <person name="Kohn T."/>
            <person name="Peeters S.H."/>
            <person name="Heuer A."/>
            <person name="Rast P."/>
            <person name="Oberbeckmann S."/>
            <person name="Bunk B."/>
            <person name="Jeske O."/>
            <person name="Meyerdierks A."/>
            <person name="Storesund J.E."/>
            <person name="Kallscheuer N."/>
            <person name="Luecker S."/>
            <person name="Lage O.M."/>
            <person name="Pohl T."/>
            <person name="Merkel B.J."/>
            <person name="Hornburger P."/>
            <person name="Mueller R.-W."/>
            <person name="Bruemmer F."/>
            <person name="Labrenz M."/>
            <person name="Spormann A.M."/>
            <person name="Op den Camp H."/>
            <person name="Overmann J."/>
            <person name="Amann R."/>
            <person name="Jetten M.S.M."/>
            <person name="Mascher T."/>
            <person name="Medema M.H."/>
            <person name="Devos D.P."/>
            <person name="Kaster A.-K."/>
            <person name="Ovreas L."/>
            <person name="Rohde M."/>
            <person name="Galperin M.Y."/>
            <person name="Jogler C."/>
        </authorList>
    </citation>
    <scope>NUCLEOTIDE SEQUENCE [LARGE SCALE GENOMIC DNA]</scope>
    <source>
        <strain evidence="1 2">EC9</strain>
    </source>
</reference>
<evidence type="ECO:0000313" key="2">
    <source>
        <dbReference type="Proteomes" id="UP000319557"/>
    </source>
</evidence>
<dbReference type="OrthoDB" id="280899at2"/>
<dbReference type="RefSeq" id="WP_145122217.1">
    <property type="nucleotide sequence ID" value="NZ_CP036261.1"/>
</dbReference>
<name>A0A517M322_9BACT</name>